<sequence>MPLLTTRATINLGTWSVRTMWDNGRAFQIAAEMR</sequence>
<accession>A0A183M8I0</accession>
<protein>
    <submittedName>
        <fullName evidence="1">Uncharacterized protein</fullName>
    </submittedName>
</protein>
<reference evidence="1 2" key="1">
    <citation type="submission" date="2018-11" db="EMBL/GenBank/DDBJ databases">
        <authorList>
            <consortium name="Pathogen Informatics"/>
        </authorList>
    </citation>
    <scope>NUCLEOTIDE SEQUENCE [LARGE SCALE GENOMIC DNA]</scope>
    <source>
        <strain evidence="1 2">Zambia</strain>
    </source>
</reference>
<name>A0A183M8I0_9TREM</name>
<dbReference type="EMBL" id="UZAI01007685">
    <property type="protein sequence ID" value="VDO99933.1"/>
    <property type="molecule type" value="Genomic_DNA"/>
</dbReference>
<evidence type="ECO:0000313" key="2">
    <source>
        <dbReference type="Proteomes" id="UP000277204"/>
    </source>
</evidence>
<evidence type="ECO:0000313" key="1">
    <source>
        <dbReference type="EMBL" id="VDO99933.1"/>
    </source>
</evidence>
<dbReference type="AlphaFoldDB" id="A0A183M8I0"/>
<gene>
    <name evidence="1" type="ORF">SMRZ_LOCUS12356</name>
</gene>
<dbReference type="Proteomes" id="UP000277204">
    <property type="component" value="Unassembled WGS sequence"/>
</dbReference>
<keyword evidence="2" id="KW-1185">Reference proteome</keyword>
<organism evidence="1 2">
    <name type="scientific">Schistosoma margrebowiei</name>
    <dbReference type="NCBI Taxonomy" id="48269"/>
    <lineage>
        <taxon>Eukaryota</taxon>
        <taxon>Metazoa</taxon>
        <taxon>Spiralia</taxon>
        <taxon>Lophotrochozoa</taxon>
        <taxon>Platyhelminthes</taxon>
        <taxon>Trematoda</taxon>
        <taxon>Digenea</taxon>
        <taxon>Strigeidida</taxon>
        <taxon>Schistosomatoidea</taxon>
        <taxon>Schistosomatidae</taxon>
        <taxon>Schistosoma</taxon>
    </lineage>
</organism>
<proteinExistence type="predicted"/>